<evidence type="ECO:0000256" key="3">
    <source>
        <dbReference type="ARBA" id="ARBA00022431"/>
    </source>
</evidence>
<dbReference type="GO" id="GO:0039615">
    <property type="term" value="C:T=1 icosahedral viral capsid"/>
    <property type="evidence" value="ECO:0007669"/>
    <property type="project" value="UniProtKB-KW"/>
</dbReference>
<evidence type="ECO:0000256" key="2">
    <source>
        <dbReference type="ARBA" id="ARBA00009963"/>
    </source>
</evidence>
<comment type="subcellular location">
    <subcellularLocation>
        <location evidence="1">Virion</location>
    </subcellularLocation>
</comment>
<protein>
    <submittedName>
        <fullName evidence="6">Major capsid protein</fullName>
    </submittedName>
</protein>
<reference evidence="6" key="1">
    <citation type="submission" date="2022-02" db="EMBL/GenBank/DDBJ databases">
        <title>Towards deciphering the DNA virus diversity associated with rodent species in the families Cricetidae and Heteromyidae.</title>
        <authorList>
            <person name="Lund M."/>
            <person name="Larsen B.B."/>
            <person name="Gryseels S."/>
            <person name="Kraberger S."/>
            <person name="Rowsey D.M."/>
            <person name="Steger L."/>
            <person name="Yule K.M."/>
            <person name="Upham N.S."/>
            <person name="Worobey M."/>
            <person name="Van Doorslaer K."/>
            <person name="Varsani A."/>
        </authorList>
    </citation>
    <scope>NUCLEOTIDE SEQUENCE</scope>
    <source>
        <strain evidence="6">NeonRodF7_14</strain>
    </source>
</reference>
<dbReference type="GO" id="GO:0005198">
    <property type="term" value="F:structural molecule activity"/>
    <property type="evidence" value="ECO:0007669"/>
    <property type="project" value="InterPro"/>
</dbReference>
<dbReference type="InterPro" id="IPR037002">
    <property type="entry name" value="Microviridae_protein_F_sf"/>
</dbReference>
<name>A0A976N223_9VIRU</name>
<dbReference type="SUPFAM" id="SSF88645">
    <property type="entry name" value="ssDNA viruses"/>
    <property type="match status" value="1"/>
</dbReference>
<dbReference type="Gene3D" id="2.60.169.10">
    <property type="entry name" value="Microviridae F protein"/>
    <property type="match status" value="2"/>
</dbReference>
<evidence type="ECO:0000313" key="6">
    <source>
        <dbReference type="EMBL" id="UPW41767.1"/>
    </source>
</evidence>
<evidence type="ECO:0000256" key="4">
    <source>
        <dbReference type="ARBA" id="ARBA00022561"/>
    </source>
</evidence>
<dbReference type="InterPro" id="IPR003514">
    <property type="entry name" value="Microviridae_protein_F"/>
</dbReference>
<proteinExistence type="inferred from homology"/>
<dbReference type="InterPro" id="IPR016184">
    <property type="entry name" value="Capsid/spike_ssDNA_virus"/>
</dbReference>
<organism evidence="6">
    <name type="scientific">Peromfec virus RodF7_14</name>
    <dbReference type="NCBI Taxonomy" id="2929349"/>
    <lineage>
        <taxon>Viruses</taxon>
        <taxon>Monodnaviria</taxon>
        <taxon>Sangervirae</taxon>
        <taxon>Phixviricota</taxon>
        <taxon>Malgrandaviricetes</taxon>
        <taxon>Petitvirales</taxon>
        <taxon>Microviridae</taxon>
    </lineage>
</organism>
<keyword evidence="3" id="KW-1140">T=1 icosahedral capsid protein</keyword>
<dbReference type="EMBL" id="OM869662">
    <property type="protein sequence ID" value="UPW41767.1"/>
    <property type="molecule type" value="Genomic_DNA"/>
</dbReference>
<accession>A0A976N223</accession>
<keyword evidence="4" id="KW-0167">Capsid protein</keyword>
<sequence length="593" mass="66989">MSRKGKRRSRNIFNSVPLSIPKKNAFNLSHDVKLTCEMGELVPFLCEPVLPNDTFKVSSEHLIKFAPLVAPIMSNVDVYVHYFFVPTRLLWDDWETFITGSDDGEKLPDDELPAYPLNKVNGTIIDYYFEQYNNSRQRLFGIGTLADYLGFQTLNTAPRDSYVTPYPLDDMPFRVYHKIFDDYYRDENLQDKTFTPEWRKQGYNSAWTNQSPSVISDRYVRLHKRAWKKDYFTSALPFAQKGDDVLLPLQGSADISPTSQTYIGSLTRNTPSLGDFVTGSPISGSSDQPVRAYGSGGASGTKAALHLTNVDGTTTSMSFDPSNFHTIFNMQGIADRLSVDLSTASATTIRELRRAYAAQRFLERRAIGGTRYIEQNLSMFGARSSDGRLQRAEFLGGSKQPLVVSQVLQTSQTTTGDDASPLGQPAGNAQSIGGNFAFSRTFSEYGYIMGIMSVMPKADYMSGIPRKYLRSDPYDYYWPQFARIGEQPIYNQELYFDITSSQSNNEGTFGYTPRYAEYRFNNNRVCGDFKDTLSAWTLARSFDKIPALNSSFIQCNPSSRIWAYENDDFSHLWVQIALNIKALRPIPKYGEAL</sequence>
<evidence type="ECO:0000256" key="1">
    <source>
        <dbReference type="ARBA" id="ARBA00004328"/>
    </source>
</evidence>
<keyword evidence="5" id="KW-0946">Virion</keyword>
<dbReference type="Pfam" id="PF02305">
    <property type="entry name" value="Phage_F"/>
    <property type="match status" value="1"/>
</dbReference>
<evidence type="ECO:0000256" key="5">
    <source>
        <dbReference type="ARBA" id="ARBA00022844"/>
    </source>
</evidence>
<comment type="similarity">
    <text evidence="2">Belongs to the microviridae F protein family.</text>
</comment>